<dbReference type="Proteomes" id="UP001153069">
    <property type="component" value="Unassembled WGS sequence"/>
</dbReference>
<evidence type="ECO:0008006" key="11">
    <source>
        <dbReference type="Google" id="ProtNLM"/>
    </source>
</evidence>
<evidence type="ECO:0000259" key="7">
    <source>
        <dbReference type="Pfam" id="PF06738"/>
    </source>
</evidence>
<comment type="subcellular location">
    <subcellularLocation>
        <location evidence="1">Membrane</location>
        <topology evidence="1">Multi-pass membrane protein</topology>
    </subcellularLocation>
</comment>
<feature type="transmembrane region" description="Helical" evidence="6">
    <location>
        <begin position="418"/>
        <end position="435"/>
    </location>
</feature>
<dbReference type="InterPro" id="IPR024528">
    <property type="entry name" value="ThrE_2"/>
</dbReference>
<evidence type="ECO:0000256" key="5">
    <source>
        <dbReference type="ARBA" id="ARBA00034125"/>
    </source>
</evidence>
<dbReference type="PANTHER" id="PTHR31082">
    <property type="entry name" value="PHEROMONE-REGULATED MEMBRANE PROTEIN 10"/>
    <property type="match status" value="1"/>
</dbReference>
<feature type="transmembrane region" description="Helical" evidence="6">
    <location>
        <begin position="207"/>
        <end position="228"/>
    </location>
</feature>
<evidence type="ECO:0000256" key="1">
    <source>
        <dbReference type="ARBA" id="ARBA00004141"/>
    </source>
</evidence>
<dbReference type="AlphaFoldDB" id="A0A9N8EMV8"/>
<comment type="similarity">
    <text evidence="5">Belongs to the ThrE exporter (TC 2.A.79) family.</text>
</comment>
<proteinExistence type="inferred from homology"/>
<evidence type="ECO:0000313" key="9">
    <source>
        <dbReference type="EMBL" id="CAB9524722.1"/>
    </source>
</evidence>
<keyword evidence="10" id="KW-1185">Reference proteome</keyword>
<evidence type="ECO:0000256" key="4">
    <source>
        <dbReference type="ARBA" id="ARBA00023136"/>
    </source>
</evidence>
<gene>
    <name evidence="9" type="ORF">SEMRO_1573_G283470.1</name>
</gene>
<organism evidence="9 10">
    <name type="scientific">Seminavis robusta</name>
    <dbReference type="NCBI Taxonomy" id="568900"/>
    <lineage>
        <taxon>Eukaryota</taxon>
        <taxon>Sar</taxon>
        <taxon>Stramenopiles</taxon>
        <taxon>Ochrophyta</taxon>
        <taxon>Bacillariophyta</taxon>
        <taxon>Bacillariophyceae</taxon>
        <taxon>Bacillariophycidae</taxon>
        <taxon>Naviculales</taxon>
        <taxon>Naviculaceae</taxon>
        <taxon>Seminavis</taxon>
    </lineage>
</organism>
<keyword evidence="4 6" id="KW-0472">Membrane</keyword>
<dbReference type="InterPro" id="IPR051361">
    <property type="entry name" value="ThrE/Ser_Exporter"/>
</dbReference>
<accession>A0A9N8EMV8</accession>
<dbReference type="OrthoDB" id="413008at2759"/>
<feature type="transmembrane region" description="Helical" evidence="6">
    <location>
        <begin position="394"/>
        <end position="412"/>
    </location>
</feature>
<feature type="transmembrane region" description="Helical" evidence="6">
    <location>
        <begin position="286"/>
        <end position="305"/>
    </location>
</feature>
<feature type="transmembrane region" description="Helical" evidence="6">
    <location>
        <begin position="447"/>
        <end position="466"/>
    </location>
</feature>
<evidence type="ECO:0000313" key="10">
    <source>
        <dbReference type="Proteomes" id="UP001153069"/>
    </source>
</evidence>
<dbReference type="Pfam" id="PF06738">
    <property type="entry name" value="ThrE"/>
    <property type="match status" value="1"/>
</dbReference>
<sequence>MESSPDVPVVTGLEGEQQDFTDVWLFSHDGHDHSIDFVEEDDDGDEVHIDHNETIDSKEPTLETGVALDVSSTADDSDDDLEAGALVHADFNATCRFAARFGAAAINNGSIAENLERFLPRLMSVFGYYGFFTFSTHELSCNFEQRDPLNTNETIVRTQNVAVEAGGFQLTKLGQLSDLAKDLIDGKIGIQEANKRLDEIETAPNPWGIMFSAICFLAVGATLPALLAGTWWDMLVGFFAGGLAYGVIVLFDAWSTRVHIWMNLVAAFLCSTLGFAVQLVRPEVDPTIVTLSGVAILLPSSTIVLGINDMVSNHVISGFERLIKGLVIMTWLALGYVLGMSFVTAMAPEMADEAAKAKMMMDTEPIPFLWQLLFIPILCSSIATCGFQMTGRDLIGAIICMNVGYATSYFGIRFFDAPYVGSFMGSIAISLYANLWSRYFDRPNTIILFPAFQLVVAGIVGFMGLTQIFEGTGGGHEQVLHMLVVAGVVVPRWVERIDSLLPDLKGPDAGGNSAKACCRPNTRPWYFLHK</sequence>
<evidence type="ECO:0000256" key="6">
    <source>
        <dbReference type="SAM" id="Phobius"/>
    </source>
</evidence>
<dbReference type="PANTHER" id="PTHR31082:SF4">
    <property type="entry name" value="PHEROMONE-REGULATED MEMBRANE PROTEIN 10"/>
    <property type="match status" value="1"/>
</dbReference>
<feature type="domain" description="Threonine/Serine exporter ThrE" evidence="8">
    <location>
        <begin position="380"/>
        <end position="485"/>
    </location>
</feature>
<feature type="transmembrane region" description="Helical" evidence="6">
    <location>
        <begin position="368"/>
        <end position="387"/>
    </location>
</feature>
<reference evidence="9" key="1">
    <citation type="submission" date="2020-06" db="EMBL/GenBank/DDBJ databases">
        <authorList>
            <consortium name="Plant Systems Biology data submission"/>
        </authorList>
    </citation>
    <scope>NUCLEOTIDE SEQUENCE</scope>
    <source>
        <strain evidence="9">D6</strain>
    </source>
</reference>
<dbReference type="EMBL" id="CAICTM010001571">
    <property type="protein sequence ID" value="CAB9524722.1"/>
    <property type="molecule type" value="Genomic_DNA"/>
</dbReference>
<protein>
    <recommendedName>
        <fullName evidence="11">Threonine/serine exporter-like N-terminal domain-containing protein</fullName>
    </recommendedName>
</protein>
<dbReference type="InterPro" id="IPR010619">
    <property type="entry name" value="ThrE-like_N"/>
</dbReference>
<dbReference type="GO" id="GO:0022857">
    <property type="term" value="F:transmembrane transporter activity"/>
    <property type="evidence" value="ECO:0007669"/>
    <property type="project" value="InterPro"/>
</dbReference>
<keyword evidence="3 6" id="KW-1133">Transmembrane helix</keyword>
<evidence type="ECO:0000259" key="8">
    <source>
        <dbReference type="Pfam" id="PF12821"/>
    </source>
</evidence>
<feature type="transmembrane region" description="Helical" evidence="6">
    <location>
        <begin position="326"/>
        <end position="348"/>
    </location>
</feature>
<keyword evidence="2 6" id="KW-0812">Transmembrane</keyword>
<feature type="transmembrane region" description="Helical" evidence="6">
    <location>
        <begin position="234"/>
        <end position="253"/>
    </location>
</feature>
<evidence type="ECO:0000256" key="3">
    <source>
        <dbReference type="ARBA" id="ARBA00022989"/>
    </source>
</evidence>
<feature type="domain" description="Threonine/serine exporter-like N-terminal" evidence="7">
    <location>
        <begin position="96"/>
        <end position="342"/>
    </location>
</feature>
<dbReference type="GO" id="GO:0016020">
    <property type="term" value="C:membrane"/>
    <property type="evidence" value="ECO:0007669"/>
    <property type="project" value="UniProtKB-SubCell"/>
</dbReference>
<name>A0A9N8EMV8_9STRA</name>
<dbReference type="Pfam" id="PF12821">
    <property type="entry name" value="ThrE_2"/>
    <property type="match status" value="1"/>
</dbReference>
<feature type="transmembrane region" description="Helical" evidence="6">
    <location>
        <begin position="260"/>
        <end position="280"/>
    </location>
</feature>
<evidence type="ECO:0000256" key="2">
    <source>
        <dbReference type="ARBA" id="ARBA00022692"/>
    </source>
</evidence>
<comment type="caution">
    <text evidence="9">The sequence shown here is derived from an EMBL/GenBank/DDBJ whole genome shotgun (WGS) entry which is preliminary data.</text>
</comment>